<protein>
    <recommendedName>
        <fullName evidence="4">Peroxisomal membrane protein 4</fullName>
    </recommendedName>
</protein>
<name>A0A9W6Z4A4_9STRA</name>
<keyword evidence="1" id="KW-1133">Transmembrane helix</keyword>
<reference evidence="3" key="1">
    <citation type="journal article" date="2023" name="Commun. Biol.">
        <title>Genome analysis of Parmales, the sister group of diatoms, reveals the evolutionary specialization of diatoms from phago-mixotrophs to photoautotrophs.</title>
        <authorList>
            <person name="Ban H."/>
            <person name="Sato S."/>
            <person name="Yoshikawa S."/>
            <person name="Yamada K."/>
            <person name="Nakamura Y."/>
            <person name="Ichinomiya M."/>
            <person name="Sato N."/>
            <person name="Blanc-Mathieu R."/>
            <person name="Endo H."/>
            <person name="Kuwata A."/>
            <person name="Ogata H."/>
        </authorList>
    </citation>
    <scope>NUCLEOTIDE SEQUENCE [LARGE SCALE GENOMIC DNA]</scope>
    <source>
        <strain evidence="3">NIES 3700</strain>
    </source>
</reference>
<evidence type="ECO:0000313" key="3">
    <source>
        <dbReference type="Proteomes" id="UP001165122"/>
    </source>
</evidence>
<evidence type="ECO:0008006" key="4">
    <source>
        <dbReference type="Google" id="ProtNLM"/>
    </source>
</evidence>
<dbReference type="Proteomes" id="UP001165122">
    <property type="component" value="Unassembled WGS sequence"/>
</dbReference>
<dbReference type="PANTHER" id="PTHR15460:SF3">
    <property type="entry name" value="PEROXISOMAL MEMBRANE PROTEIN 4"/>
    <property type="match status" value="1"/>
</dbReference>
<dbReference type="PANTHER" id="PTHR15460">
    <property type="entry name" value="PEROXISOMAL MEMBRANE PROTEIN 4"/>
    <property type="match status" value="1"/>
</dbReference>
<dbReference type="OrthoDB" id="39659at2759"/>
<dbReference type="AlphaFoldDB" id="A0A9W6Z4A4"/>
<dbReference type="EMBL" id="BRXW01000352">
    <property type="protein sequence ID" value="GMH47039.1"/>
    <property type="molecule type" value="Genomic_DNA"/>
</dbReference>
<feature type="transmembrane region" description="Helical" evidence="1">
    <location>
        <begin position="59"/>
        <end position="81"/>
    </location>
</feature>
<comment type="caution">
    <text evidence="2">The sequence shown here is derived from an EMBL/GenBank/DDBJ whole genome shotgun (WGS) entry which is preliminary data.</text>
</comment>
<organism evidence="2 3">
    <name type="scientific">Triparma laevis f. longispina</name>
    <dbReference type="NCBI Taxonomy" id="1714387"/>
    <lineage>
        <taxon>Eukaryota</taxon>
        <taxon>Sar</taxon>
        <taxon>Stramenopiles</taxon>
        <taxon>Ochrophyta</taxon>
        <taxon>Bolidophyceae</taxon>
        <taxon>Parmales</taxon>
        <taxon>Triparmaceae</taxon>
        <taxon>Triparma</taxon>
    </lineage>
</organism>
<keyword evidence="1" id="KW-0812">Transmembrane</keyword>
<evidence type="ECO:0000313" key="2">
    <source>
        <dbReference type="EMBL" id="GMH47039.1"/>
    </source>
</evidence>
<gene>
    <name evidence="2" type="ORF">TrLO_g4261</name>
</gene>
<keyword evidence="1" id="KW-0472">Membrane</keyword>
<evidence type="ECO:0000256" key="1">
    <source>
        <dbReference type="SAM" id="Phobius"/>
    </source>
</evidence>
<accession>A0A9W6Z4A4</accession>
<proteinExistence type="predicted"/>
<keyword evidence="3" id="KW-1185">Reference proteome</keyword>
<sequence length="210" mass="23341">MPNHARPPIPPALLSALVSTFSGFKYALKLRLPHAIIMTYLFNRKSTNSQKLDKISKMVFNHGFSLAAHAGVYKLVLWLLAVGEKRGGNLLTEFNGRPIRPYHAAIAGAVGGCAVWGNFNSVNYQVTLYLLSRIIAGAVNAHDNKDGNSKPRGYRLMCVVVWASVMYLFERKPEALQYGLKSSMEEVYRLDERVEGGLGLMSTKKPRNET</sequence>
<feature type="transmembrane region" description="Helical" evidence="1">
    <location>
        <begin position="101"/>
        <end position="119"/>
    </location>
</feature>
<dbReference type="InterPro" id="IPR019531">
    <property type="entry name" value="Pmp4"/>
</dbReference>
<dbReference type="GO" id="GO:0005778">
    <property type="term" value="C:peroxisomal membrane"/>
    <property type="evidence" value="ECO:0007669"/>
    <property type="project" value="TreeGrafter"/>
</dbReference>